<dbReference type="Proteomes" id="UP001458880">
    <property type="component" value="Unassembled WGS sequence"/>
</dbReference>
<keyword evidence="2" id="KW-1185">Reference proteome</keyword>
<dbReference type="PANTHER" id="PTHR33395">
    <property type="entry name" value="TRANSCRIPTASE, PUTATIVE-RELATED-RELATED"/>
    <property type="match status" value="1"/>
</dbReference>
<gene>
    <name evidence="1" type="ORF">QE152_g10399</name>
</gene>
<reference evidence="1 2" key="1">
    <citation type="journal article" date="2024" name="BMC Genomics">
        <title>De novo assembly and annotation of Popillia japonica's genome with initial clues to its potential as an invasive pest.</title>
        <authorList>
            <person name="Cucini C."/>
            <person name="Boschi S."/>
            <person name="Funari R."/>
            <person name="Cardaioli E."/>
            <person name="Iannotti N."/>
            <person name="Marturano G."/>
            <person name="Paoli F."/>
            <person name="Bruttini M."/>
            <person name="Carapelli A."/>
            <person name="Frati F."/>
            <person name="Nardi F."/>
        </authorList>
    </citation>
    <scope>NUCLEOTIDE SEQUENCE [LARGE SCALE GENOMIC DNA]</scope>
    <source>
        <strain evidence="1">DMR45628</strain>
    </source>
</reference>
<dbReference type="EMBL" id="JASPKY010000095">
    <property type="protein sequence ID" value="KAK9737746.1"/>
    <property type="molecule type" value="Genomic_DNA"/>
</dbReference>
<dbReference type="GO" id="GO:0031012">
    <property type="term" value="C:extracellular matrix"/>
    <property type="evidence" value="ECO:0007669"/>
    <property type="project" value="TreeGrafter"/>
</dbReference>
<accession>A0AAW1LWA2</accession>
<dbReference type="GO" id="GO:0007508">
    <property type="term" value="P:larval heart development"/>
    <property type="evidence" value="ECO:0007669"/>
    <property type="project" value="TreeGrafter"/>
</dbReference>
<evidence type="ECO:0008006" key="3">
    <source>
        <dbReference type="Google" id="ProtNLM"/>
    </source>
</evidence>
<comment type="caution">
    <text evidence="1">The sequence shown here is derived from an EMBL/GenBank/DDBJ whole genome shotgun (WGS) entry which is preliminary data.</text>
</comment>
<name>A0AAW1LWA2_POPJA</name>
<dbReference type="PANTHER" id="PTHR33395:SF22">
    <property type="entry name" value="REVERSE TRANSCRIPTASE DOMAIN-CONTAINING PROTEIN"/>
    <property type="match status" value="1"/>
</dbReference>
<organism evidence="1 2">
    <name type="scientific">Popillia japonica</name>
    <name type="common">Japanese beetle</name>
    <dbReference type="NCBI Taxonomy" id="7064"/>
    <lineage>
        <taxon>Eukaryota</taxon>
        <taxon>Metazoa</taxon>
        <taxon>Ecdysozoa</taxon>
        <taxon>Arthropoda</taxon>
        <taxon>Hexapoda</taxon>
        <taxon>Insecta</taxon>
        <taxon>Pterygota</taxon>
        <taxon>Neoptera</taxon>
        <taxon>Endopterygota</taxon>
        <taxon>Coleoptera</taxon>
        <taxon>Polyphaga</taxon>
        <taxon>Scarabaeiformia</taxon>
        <taxon>Scarabaeidae</taxon>
        <taxon>Rutelinae</taxon>
        <taxon>Popillia</taxon>
    </lineage>
</organism>
<dbReference type="GO" id="GO:0061343">
    <property type="term" value="P:cell adhesion involved in heart morphogenesis"/>
    <property type="evidence" value="ECO:0007669"/>
    <property type="project" value="TreeGrafter"/>
</dbReference>
<proteinExistence type="predicted"/>
<sequence length="115" mass="12790">MGGAEIANLFSDHFASIFNRYPDDGNDAVFNGVERQVSSSNLIIKCSIEESIIIEKVKKLDTNKGAGPDGLPPFFVRSCEEALAVPLSILFNKFISSTVFPQLWKPIIAPYQYYQ</sequence>
<evidence type="ECO:0000313" key="1">
    <source>
        <dbReference type="EMBL" id="KAK9737746.1"/>
    </source>
</evidence>
<evidence type="ECO:0000313" key="2">
    <source>
        <dbReference type="Proteomes" id="UP001458880"/>
    </source>
</evidence>
<dbReference type="AlphaFoldDB" id="A0AAW1LWA2"/>
<protein>
    <recommendedName>
        <fullName evidence="3">Reverse transcriptase</fullName>
    </recommendedName>
</protein>